<dbReference type="PANTHER" id="PTHR13947:SF11">
    <property type="entry name" value="N-ACETYLASPARTATE SYNTHETASE"/>
    <property type="match status" value="1"/>
</dbReference>
<dbReference type="Pfam" id="PF00583">
    <property type="entry name" value="Acetyltransf_1"/>
    <property type="match status" value="1"/>
</dbReference>
<evidence type="ECO:0000256" key="13">
    <source>
        <dbReference type="ARBA" id="ARBA00023315"/>
    </source>
</evidence>
<reference evidence="21" key="1">
    <citation type="submission" date="2025-08" db="UniProtKB">
        <authorList>
            <consortium name="Ensembl"/>
        </authorList>
    </citation>
    <scope>IDENTIFICATION</scope>
</reference>
<evidence type="ECO:0000256" key="8">
    <source>
        <dbReference type="ARBA" id="ARBA00022824"/>
    </source>
</evidence>
<dbReference type="PROSITE" id="PS51186">
    <property type="entry name" value="GNAT"/>
    <property type="match status" value="1"/>
</dbReference>
<evidence type="ECO:0000256" key="15">
    <source>
        <dbReference type="ARBA" id="ARBA00041029"/>
    </source>
</evidence>
<protein>
    <recommendedName>
        <fullName evidence="15">N-acetylaspartate synthetase</fullName>
        <ecNumber evidence="14">2.3.1.17</ecNumber>
    </recommendedName>
    <alternativeName>
        <fullName evidence="16">N-acetyltransferase 8-like protein</fullName>
    </alternativeName>
</protein>
<evidence type="ECO:0000256" key="10">
    <source>
        <dbReference type="ARBA" id="ARBA00022989"/>
    </source>
</evidence>
<dbReference type="InterPro" id="IPR050769">
    <property type="entry name" value="NAT_camello-type"/>
</dbReference>
<evidence type="ECO:0000256" key="1">
    <source>
        <dbReference type="ARBA" id="ARBA00004111"/>
    </source>
</evidence>
<dbReference type="Gene3D" id="3.40.630.30">
    <property type="match status" value="1"/>
</dbReference>
<keyword evidence="10 19" id="KW-1133">Transmembrane helix</keyword>
<evidence type="ECO:0000313" key="21">
    <source>
        <dbReference type="Ensembl" id="ENSNMLP00000013018.1"/>
    </source>
</evidence>
<keyword evidence="22" id="KW-1185">Reference proteome</keyword>
<evidence type="ECO:0000256" key="16">
    <source>
        <dbReference type="ARBA" id="ARBA00043248"/>
    </source>
</evidence>
<evidence type="ECO:0000256" key="18">
    <source>
        <dbReference type="ARBA" id="ARBA00093466"/>
    </source>
</evidence>
<dbReference type="AlphaFoldDB" id="A0A8C6T118"/>
<dbReference type="PANTHER" id="PTHR13947">
    <property type="entry name" value="GNAT FAMILY N-ACETYLTRANSFERASE"/>
    <property type="match status" value="1"/>
</dbReference>
<name>A0A8C6T118_9GOBI</name>
<dbReference type="SUPFAM" id="SSF55729">
    <property type="entry name" value="Acyl-CoA N-acyltransferases (Nat)"/>
    <property type="match status" value="1"/>
</dbReference>
<evidence type="ECO:0000256" key="17">
    <source>
        <dbReference type="ARBA" id="ARBA00049272"/>
    </source>
</evidence>
<evidence type="ECO:0000256" key="7">
    <source>
        <dbReference type="ARBA" id="ARBA00022692"/>
    </source>
</evidence>
<evidence type="ECO:0000256" key="2">
    <source>
        <dbReference type="ARBA" id="ARBA00004304"/>
    </source>
</evidence>
<dbReference type="EC" id="2.3.1.17" evidence="14"/>
<evidence type="ECO:0000256" key="9">
    <source>
        <dbReference type="ARBA" id="ARBA00022848"/>
    </source>
</evidence>
<keyword evidence="12 19" id="KW-0472">Membrane</keyword>
<dbReference type="InterPro" id="IPR000182">
    <property type="entry name" value="GNAT_dom"/>
</dbReference>
<evidence type="ECO:0000256" key="4">
    <source>
        <dbReference type="ARBA" id="ARBA00004496"/>
    </source>
</evidence>
<feature type="transmembrane region" description="Helical" evidence="19">
    <location>
        <begin position="85"/>
        <end position="113"/>
    </location>
</feature>
<dbReference type="GO" id="GO:0005789">
    <property type="term" value="C:endoplasmic reticulum membrane"/>
    <property type="evidence" value="ECO:0007669"/>
    <property type="project" value="UniProtKB-SubCell"/>
</dbReference>
<accession>A0A8C6T118</accession>
<keyword evidence="9" id="KW-0492">Microsome</keyword>
<comment type="catalytic activity">
    <reaction evidence="17">
        <text>L-aspartate + acetyl-CoA = N-acetyl-L-aspartate + CoA + H(+)</text>
        <dbReference type="Rhea" id="RHEA:14165"/>
        <dbReference type="ChEBI" id="CHEBI:15378"/>
        <dbReference type="ChEBI" id="CHEBI:16953"/>
        <dbReference type="ChEBI" id="CHEBI:29991"/>
        <dbReference type="ChEBI" id="CHEBI:57287"/>
        <dbReference type="ChEBI" id="CHEBI:57288"/>
        <dbReference type="EC" id="2.3.1.17"/>
    </reaction>
    <physiologicalReaction direction="left-to-right" evidence="17">
        <dbReference type="Rhea" id="RHEA:14166"/>
    </physiologicalReaction>
</comment>
<keyword evidence="13" id="KW-0012">Acyltransferase</keyword>
<dbReference type="InterPro" id="IPR016181">
    <property type="entry name" value="Acyl_CoA_acyltransferase"/>
</dbReference>
<dbReference type="GO" id="GO:0031966">
    <property type="term" value="C:mitochondrial membrane"/>
    <property type="evidence" value="ECO:0007669"/>
    <property type="project" value="UniProtKB-SubCell"/>
</dbReference>
<evidence type="ECO:0000256" key="5">
    <source>
        <dbReference type="ARBA" id="ARBA00022490"/>
    </source>
</evidence>
<evidence type="ECO:0000256" key="3">
    <source>
        <dbReference type="ARBA" id="ARBA00004389"/>
    </source>
</evidence>
<evidence type="ECO:0000313" key="22">
    <source>
        <dbReference type="Proteomes" id="UP000694523"/>
    </source>
</evidence>
<proteinExistence type="inferred from homology"/>
<keyword evidence="5" id="KW-0963">Cytoplasm</keyword>
<dbReference type="CDD" id="cd04301">
    <property type="entry name" value="NAT_SF"/>
    <property type="match status" value="1"/>
</dbReference>
<sequence>MWKDLKTAVHKRSPSNVTELELFCKEEWAKMSVSRSVEMNTGEPIVVREFESRDEQDVRRIFSEGMREMVTDTAFRGLRHHPESLLIYLVMTGVWISSCWWVIVLLPVAILYARCYFSHRVTLNSTKHALRTDMADIERFYTKAPGSCVWVAVMNNQVVGLVAAKKRSREVVELMRMSVDHRYRCRGVGMVLGRRVVEYASTQGFAKVVLGTTNYTQAPHNLYRRLGFQCVGVTNGYTVSAAPGPSLLERLFYRVKHHHYELELQHKENLK</sequence>
<evidence type="ECO:0000256" key="11">
    <source>
        <dbReference type="ARBA" id="ARBA00023128"/>
    </source>
</evidence>
<feature type="domain" description="N-acetyltransferase" evidence="20">
    <location>
        <begin position="103"/>
        <end position="254"/>
    </location>
</feature>
<evidence type="ECO:0000259" key="20">
    <source>
        <dbReference type="PROSITE" id="PS51186"/>
    </source>
</evidence>
<reference evidence="21" key="2">
    <citation type="submission" date="2025-09" db="UniProtKB">
        <authorList>
            <consortium name="Ensembl"/>
        </authorList>
    </citation>
    <scope>IDENTIFICATION</scope>
</reference>
<keyword evidence="11" id="KW-0496">Mitochondrion</keyword>
<dbReference type="Ensembl" id="ENSNMLT00000014671.1">
    <property type="protein sequence ID" value="ENSNMLP00000013018.1"/>
    <property type="gene ID" value="ENSNMLG00000008786.1"/>
</dbReference>
<keyword evidence="8" id="KW-0256">Endoplasmic reticulum</keyword>
<evidence type="ECO:0000256" key="14">
    <source>
        <dbReference type="ARBA" id="ARBA00039136"/>
    </source>
</evidence>
<comment type="similarity">
    <text evidence="18">Belongs to the NAT8 family.</text>
</comment>
<dbReference type="Proteomes" id="UP000694523">
    <property type="component" value="Unplaced"/>
</dbReference>
<comment type="subcellular location">
    <subcellularLocation>
        <location evidence="4">Cytoplasm</location>
    </subcellularLocation>
    <subcellularLocation>
        <location evidence="3">Endoplasmic reticulum membrane</location>
        <topology evidence="3">Single-pass membrane protein</topology>
    </subcellularLocation>
    <subcellularLocation>
        <location evidence="1">Microsome membrane</location>
        <topology evidence="1">Single-pass membrane protein</topology>
    </subcellularLocation>
    <subcellularLocation>
        <location evidence="2">Mitochondrion membrane</location>
        <topology evidence="2">Single-pass membrane protein</topology>
    </subcellularLocation>
</comment>
<keyword evidence="6" id="KW-0808">Transferase</keyword>
<evidence type="ECO:0000256" key="19">
    <source>
        <dbReference type="SAM" id="Phobius"/>
    </source>
</evidence>
<evidence type="ECO:0000256" key="6">
    <source>
        <dbReference type="ARBA" id="ARBA00022679"/>
    </source>
</evidence>
<evidence type="ECO:0000256" key="12">
    <source>
        <dbReference type="ARBA" id="ARBA00023136"/>
    </source>
</evidence>
<dbReference type="GO" id="GO:0017188">
    <property type="term" value="F:L-aspartate N-acetyltransferase activity"/>
    <property type="evidence" value="ECO:0007669"/>
    <property type="project" value="UniProtKB-EC"/>
</dbReference>
<organism evidence="21 22">
    <name type="scientific">Neogobius melanostomus</name>
    <name type="common">round goby</name>
    <dbReference type="NCBI Taxonomy" id="47308"/>
    <lineage>
        <taxon>Eukaryota</taxon>
        <taxon>Metazoa</taxon>
        <taxon>Chordata</taxon>
        <taxon>Craniata</taxon>
        <taxon>Vertebrata</taxon>
        <taxon>Euteleostomi</taxon>
        <taxon>Actinopterygii</taxon>
        <taxon>Neopterygii</taxon>
        <taxon>Teleostei</taxon>
        <taxon>Neoteleostei</taxon>
        <taxon>Acanthomorphata</taxon>
        <taxon>Gobiaria</taxon>
        <taxon>Gobiiformes</taxon>
        <taxon>Gobioidei</taxon>
        <taxon>Gobiidae</taxon>
        <taxon>Benthophilinae</taxon>
        <taxon>Neogobiini</taxon>
        <taxon>Neogobius</taxon>
    </lineage>
</organism>
<keyword evidence="7 19" id="KW-0812">Transmembrane</keyword>